<organism evidence="1 2">
    <name type="scientific">Dolichospermum compactum NIES-806</name>
    <dbReference type="NCBI Taxonomy" id="1973481"/>
    <lineage>
        <taxon>Bacteria</taxon>
        <taxon>Bacillati</taxon>
        <taxon>Cyanobacteriota</taxon>
        <taxon>Cyanophyceae</taxon>
        <taxon>Nostocales</taxon>
        <taxon>Aphanizomenonaceae</taxon>
        <taxon>Dolichospermum</taxon>
        <taxon>Dolichospermum compactum</taxon>
    </lineage>
</organism>
<sequence length="333" mass="36289">MSLISSIGRIVVNSDECTLNNTGFQQSPDADKFAINVAKYFVGEGKGKFHALSNHFGLVESSLEKTLTQAGHTWSKGTNITIDLPTLSKYDGIFLAGNPVNNQVLIQYVKNGGKVYLAAGTGLGGSQAEADRWNTFLGEFGLKFAGLYNGIVRNLSPNQSHPLFAGVKSLYFNSGNSITDLKPESSLNQIIQTHISGQGLIATAEFNPTGLLSTGNKIKLKSWKGDYLHRPDSDQGVTSWNTGVGNEWTVEVIADNKIKLKSWKGDYLHRPDSDQGVTTWHTGVGNEWTVEAIAGIKIKLKSWKGDYLHRPDSQQGVTSWSTGVGNEWEVELV</sequence>
<keyword evidence="2" id="KW-1185">Reference proteome</keyword>
<dbReference type="Proteomes" id="UP000218702">
    <property type="component" value="Chromosome"/>
</dbReference>
<dbReference type="SUPFAM" id="SSF50405">
    <property type="entry name" value="Actin-crosslinking proteins"/>
    <property type="match status" value="1"/>
</dbReference>
<dbReference type="InterPro" id="IPR008999">
    <property type="entry name" value="Actin-crosslinking"/>
</dbReference>
<dbReference type="InterPro" id="IPR029062">
    <property type="entry name" value="Class_I_gatase-like"/>
</dbReference>
<dbReference type="GO" id="GO:0051015">
    <property type="term" value="F:actin filament binding"/>
    <property type="evidence" value="ECO:0007669"/>
    <property type="project" value="TreeGrafter"/>
</dbReference>
<protein>
    <submittedName>
        <fullName evidence="1">Uncharacterized protein</fullName>
    </submittedName>
</protein>
<dbReference type="PANTHER" id="PTHR33351:SF1">
    <property type="entry name" value="IG-LIKE DOMAIN-CONTAINING PROTEIN-RELATED"/>
    <property type="match status" value="1"/>
</dbReference>
<dbReference type="PANTHER" id="PTHR33351">
    <property type="entry name" value="HISACTOPHILIN-1-RELATED"/>
    <property type="match status" value="1"/>
</dbReference>
<dbReference type="CDD" id="cd00257">
    <property type="entry name" value="beta-trefoil_FSCN-like"/>
    <property type="match status" value="1"/>
</dbReference>
<dbReference type="InterPro" id="IPR052883">
    <property type="entry name" value="Hisactophilin"/>
</dbReference>
<dbReference type="SUPFAM" id="SSF52317">
    <property type="entry name" value="Class I glutamine amidotransferase-like"/>
    <property type="match status" value="1"/>
</dbReference>
<reference evidence="1 2" key="1">
    <citation type="submission" date="2017-06" db="EMBL/GenBank/DDBJ databases">
        <title>Genome sequencing of cyanobaciteial culture collection at National Institute for Environmental Studies (NIES).</title>
        <authorList>
            <person name="Hirose Y."/>
            <person name="Shimura Y."/>
            <person name="Fujisawa T."/>
            <person name="Nakamura Y."/>
            <person name="Kawachi M."/>
        </authorList>
    </citation>
    <scope>NUCLEOTIDE SEQUENCE [LARGE SCALE GENOMIC DNA]</scope>
    <source>
        <strain evidence="1 2">NIES-806</strain>
    </source>
</reference>
<name>A0A1Z4V2S9_9CYAN</name>
<evidence type="ECO:0000313" key="1">
    <source>
        <dbReference type="EMBL" id="BAZ85826.1"/>
    </source>
</evidence>
<dbReference type="GO" id="GO:0030041">
    <property type="term" value="P:actin filament polymerization"/>
    <property type="evidence" value="ECO:0007669"/>
    <property type="project" value="TreeGrafter"/>
</dbReference>
<evidence type="ECO:0000313" key="2">
    <source>
        <dbReference type="Proteomes" id="UP000218702"/>
    </source>
</evidence>
<dbReference type="EMBL" id="AP018316">
    <property type="protein sequence ID" value="BAZ85826.1"/>
    <property type="molecule type" value="Genomic_DNA"/>
</dbReference>
<dbReference type="Gene3D" id="2.80.10.50">
    <property type="match status" value="1"/>
</dbReference>
<dbReference type="KEGG" id="dcm:NIES806_20300"/>
<dbReference type="AlphaFoldDB" id="A0A1Z4V2S9"/>
<dbReference type="GO" id="GO:0015629">
    <property type="term" value="C:actin cytoskeleton"/>
    <property type="evidence" value="ECO:0007669"/>
    <property type="project" value="TreeGrafter"/>
</dbReference>
<gene>
    <name evidence="1" type="ORF">NIES806_20300</name>
</gene>
<proteinExistence type="predicted"/>
<accession>A0A1Z4V2S9</accession>